<dbReference type="RefSeq" id="WP_235025026.1">
    <property type="nucleotide sequence ID" value="NZ_FCOL02000003.1"/>
</dbReference>
<keyword evidence="1" id="KW-0472">Membrane</keyword>
<sequence length="225" mass="24385">MNYTSQLSEADMQAYADGLLAPERAARVRSYLARRPDEARRVAFYGRLNVQMQSIFDTADASGTEHTLRRPPMRDRVPLAVAIIACLALILASLFATVRVPNEALERATMEALMIDTPFTPAPADAPDLSAAGFRAVGVRTVTLGAFSTADAITYRNAQQERLVLLSMRGHAAAARTQWSARRIGGARLLEWTSAAGVRTIVGGHAGTHGLMRAADLLAEEQTHR</sequence>
<reference evidence="2" key="1">
    <citation type="submission" date="2016-01" db="EMBL/GenBank/DDBJ databases">
        <authorList>
            <person name="Peeters C."/>
        </authorList>
    </citation>
    <scope>NUCLEOTIDE SEQUENCE [LARGE SCALE GENOMIC DNA]</scope>
    <source>
        <strain evidence="2">LMG 22937</strain>
    </source>
</reference>
<comment type="caution">
    <text evidence="2">The sequence shown here is derived from an EMBL/GenBank/DDBJ whole genome shotgun (WGS) entry which is preliminary data.</text>
</comment>
<feature type="transmembrane region" description="Helical" evidence="1">
    <location>
        <begin position="77"/>
        <end position="98"/>
    </location>
</feature>
<name>A0A158FQE1_9BURK</name>
<dbReference type="Proteomes" id="UP000054925">
    <property type="component" value="Unassembled WGS sequence"/>
</dbReference>
<organism evidence="2 3">
    <name type="scientific">Caballeronia terrestris</name>
    <dbReference type="NCBI Taxonomy" id="1226301"/>
    <lineage>
        <taxon>Bacteria</taxon>
        <taxon>Pseudomonadati</taxon>
        <taxon>Pseudomonadota</taxon>
        <taxon>Betaproteobacteria</taxon>
        <taxon>Burkholderiales</taxon>
        <taxon>Burkholderiaceae</taxon>
        <taxon>Caballeronia</taxon>
    </lineage>
</organism>
<evidence type="ECO:0000256" key="1">
    <source>
        <dbReference type="SAM" id="Phobius"/>
    </source>
</evidence>
<evidence type="ECO:0000313" key="3">
    <source>
        <dbReference type="Proteomes" id="UP000054925"/>
    </source>
</evidence>
<dbReference type="EMBL" id="FCOL02000003">
    <property type="protein sequence ID" value="SAL22094.1"/>
    <property type="molecule type" value="Genomic_DNA"/>
</dbReference>
<keyword evidence="3" id="KW-1185">Reference proteome</keyword>
<keyword evidence="1" id="KW-0812">Transmembrane</keyword>
<dbReference type="AlphaFoldDB" id="A0A158FQE1"/>
<proteinExistence type="predicted"/>
<protein>
    <submittedName>
        <fullName evidence="2">Anti-sigma factor</fullName>
    </submittedName>
</protein>
<evidence type="ECO:0000313" key="2">
    <source>
        <dbReference type="EMBL" id="SAL22094.1"/>
    </source>
</evidence>
<gene>
    <name evidence="2" type="ORF">AWB67_00790</name>
</gene>
<keyword evidence="1" id="KW-1133">Transmembrane helix</keyword>
<accession>A0A158FQE1</accession>